<dbReference type="AlphaFoldDB" id="A0A851GGE7"/>
<dbReference type="PANTHER" id="PTHR36442:SF1">
    <property type="entry name" value="CYCLIC-DI-AMP PHOSPHODIESTERASE PGPH"/>
    <property type="match status" value="1"/>
</dbReference>
<reference evidence="4 5" key="1">
    <citation type="submission" date="2020-07" db="EMBL/GenBank/DDBJ databases">
        <title>Roseicoccus Jingziensis gen. nov., sp. nov., isolated from coastal seawater.</title>
        <authorList>
            <person name="Feng X."/>
        </authorList>
    </citation>
    <scope>NUCLEOTIDE SEQUENCE [LARGE SCALE GENOMIC DNA]</scope>
    <source>
        <strain evidence="4 5">N1E253</strain>
    </source>
</reference>
<feature type="transmembrane region" description="Helical" evidence="1">
    <location>
        <begin position="166"/>
        <end position="192"/>
    </location>
</feature>
<dbReference type="Pfam" id="PF07698">
    <property type="entry name" value="7TM-7TMR_HD"/>
    <property type="match status" value="1"/>
</dbReference>
<dbReference type="InterPro" id="IPR003607">
    <property type="entry name" value="HD/PDEase_dom"/>
</dbReference>
<evidence type="ECO:0000313" key="4">
    <source>
        <dbReference type="EMBL" id="NWK54335.1"/>
    </source>
</evidence>
<feature type="transmembrane region" description="Helical" evidence="1">
    <location>
        <begin position="243"/>
        <end position="264"/>
    </location>
</feature>
<dbReference type="PANTHER" id="PTHR36442">
    <property type="entry name" value="CYCLIC-DI-AMP PHOSPHODIESTERASE PGPH"/>
    <property type="match status" value="1"/>
</dbReference>
<feature type="transmembrane region" description="Helical" evidence="1">
    <location>
        <begin position="105"/>
        <end position="125"/>
    </location>
</feature>
<feature type="domain" description="HD" evidence="2">
    <location>
        <begin position="297"/>
        <end position="453"/>
    </location>
</feature>
<dbReference type="Pfam" id="PF01966">
    <property type="entry name" value="HD"/>
    <property type="match status" value="1"/>
</dbReference>
<dbReference type="EMBL" id="JACBAZ010000001">
    <property type="protein sequence ID" value="NWK54335.1"/>
    <property type="molecule type" value="Genomic_DNA"/>
</dbReference>
<dbReference type="InterPro" id="IPR052722">
    <property type="entry name" value="PgpH_phosphodiesterase"/>
</dbReference>
<keyword evidence="1" id="KW-1133">Transmembrane helix</keyword>
<dbReference type="InterPro" id="IPR006675">
    <property type="entry name" value="HDIG_dom"/>
</dbReference>
<dbReference type="SUPFAM" id="SSF109604">
    <property type="entry name" value="HD-domain/PDEase-like"/>
    <property type="match status" value="1"/>
</dbReference>
<evidence type="ECO:0000256" key="1">
    <source>
        <dbReference type="SAM" id="Phobius"/>
    </source>
</evidence>
<evidence type="ECO:0000259" key="3">
    <source>
        <dbReference type="Pfam" id="PF07698"/>
    </source>
</evidence>
<dbReference type="Proteomes" id="UP000557872">
    <property type="component" value="Unassembled WGS sequence"/>
</dbReference>
<feature type="transmembrane region" description="Helical" evidence="1">
    <location>
        <begin position="45"/>
        <end position="64"/>
    </location>
</feature>
<proteinExistence type="predicted"/>
<accession>A0A851GGE7</accession>
<organism evidence="4 5">
    <name type="scientific">Oceaniferula marina</name>
    <dbReference type="NCBI Taxonomy" id="2748318"/>
    <lineage>
        <taxon>Bacteria</taxon>
        <taxon>Pseudomonadati</taxon>
        <taxon>Verrucomicrobiota</taxon>
        <taxon>Verrucomicrobiia</taxon>
        <taxon>Verrucomicrobiales</taxon>
        <taxon>Verrucomicrobiaceae</taxon>
        <taxon>Oceaniferula</taxon>
    </lineage>
</organism>
<comment type="caution">
    <text evidence="4">The sequence shown here is derived from an EMBL/GenBank/DDBJ whole genome shotgun (WGS) entry which is preliminary data.</text>
</comment>
<name>A0A851GGE7_9BACT</name>
<evidence type="ECO:0000313" key="5">
    <source>
        <dbReference type="Proteomes" id="UP000557872"/>
    </source>
</evidence>
<dbReference type="CDD" id="cd00077">
    <property type="entry name" value="HDc"/>
    <property type="match status" value="1"/>
</dbReference>
<keyword evidence="1" id="KW-0812">Transmembrane</keyword>
<feature type="transmembrane region" description="Helical" evidence="1">
    <location>
        <begin position="137"/>
        <end position="154"/>
    </location>
</feature>
<dbReference type="InterPro" id="IPR006674">
    <property type="entry name" value="HD_domain"/>
</dbReference>
<protein>
    <submittedName>
        <fullName evidence="4">HDIG domain-containing protein</fullName>
    </submittedName>
</protein>
<dbReference type="Gene3D" id="1.10.3210.10">
    <property type="entry name" value="Hypothetical protein af1432"/>
    <property type="match status" value="1"/>
</dbReference>
<feature type="domain" description="Metal-dependent phosphohydrolase 7TM intracellular" evidence="3">
    <location>
        <begin position="78"/>
        <end position="272"/>
    </location>
</feature>
<feature type="transmembrane region" description="Helical" evidence="1">
    <location>
        <begin position="76"/>
        <end position="93"/>
    </location>
</feature>
<evidence type="ECO:0000259" key="2">
    <source>
        <dbReference type="Pfam" id="PF01966"/>
    </source>
</evidence>
<sequence>MGFIDAFKRWRLAEKGMSSGKKRRTTAASESAVVDSMERSILIKLLIYPLFAVFSCVIVGFYVGEQTLFCDDEIRRGLVCFVLAALAVFFFHIRHSSQVRNGKVALVFGGILIHLLLVRATFYFIDTNGWDLDYRFLLAPLAFAPMVHSVLLGRQSGVFSTMIVSLFGSLLMPVEDIFCFLVISLAAGGMAVSLTRNVRRRGSLLRAGLYVGGVTLLLALSFDKIQLQALYVSSTLPVEGGKIAVALLGGVVTGMVVSGLLPIFESLFAITTDISWLELSDLNHKLLRQLQLEAPGTYHHSMVVATLSESAAEQIGANAAMCRVCSYFHDIGKLKKPNYFIENQGDTNPHDDLTPTMSTIIIIAHVKDGVDMAIKHKLNPKIIEVIREHHGTSVMRYFYHKALDQRQDAEEKVEQGLENKEDLPDVDLKSFRYPGPCPSSRESGIISLADIVESASRTLKKPNPMKISKLVNELVMARVTSGQMDDSGLTMGDIKIISASFTSTLTSMMHSRIDYPDDDDKKNRDAFPVEKIEVMENLPADLNLAGKHVASLG</sequence>
<dbReference type="NCBIfam" id="TIGR00277">
    <property type="entry name" value="HDIG"/>
    <property type="match status" value="1"/>
</dbReference>
<keyword evidence="5" id="KW-1185">Reference proteome</keyword>
<feature type="transmembrane region" description="Helical" evidence="1">
    <location>
        <begin position="204"/>
        <end position="222"/>
    </location>
</feature>
<gene>
    <name evidence="4" type="ORF">HW115_01840</name>
</gene>
<keyword evidence="1" id="KW-0472">Membrane</keyword>
<dbReference type="InterPro" id="IPR011621">
    <property type="entry name" value="Metal-dep_PHydrolase_7TM_intra"/>
</dbReference>
<dbReference type="RefSeq" id="WP_178930871.1">
    <property type="nucleotide sequence ID" value="NZ_JACBAZ010000001.1"/>
</dbReference>